<dbReference type="Proteomes" id="UP000178109">
    <property type="component" value="Unassembled WGS sequence"/>
</dbReference>
<proteinExistence type="predicted"/>
<accession>A0A1G2BQM5</accession>
<dbReference type="NCBIfam" id="TIGR04256">
    <property type="entry name" value="GxxExxY"/>
    <property type="match status" value="1"/>
</dbReference>
<protein>
    <recommendedName>
        <fullName evidence="3">GxxExxY protein</fullName>
    </recommendedName>
</protein>
<dbReference type="InterPro" id="IPR026350">
    <property type="entry name" value="GxxExxY"/>
</dbReference>
<evidence type="ECO:0000313" key="1">
    <source>
        <dbReference type="EMBL" id="OGY91422.1"/>
    </source>
</evidence>
<evidence type="ECO:0008006" key="3">
    <source>
        <dbReference type="Google" id="ProtNLM"/>
    </source>
</evidence>
<dbReference type="AlphaFoldDB" id="A0A1G2BQM5"/>
<organism evidence="1 2">
    <name type="scientific">Candidatus Komeilibacteria bacterium RIFCSPLOWO2_02_FULL_48_11</name>
    <dbReference type="NCBI Taxonomy" id="1798553"/>
    <lineage>
        <taxon>Bacteria</taxon>
        <taxon>Candidatus Komeiliibacteriota</taxon>
    </lineage>
</organism>
<sequence>MEEDKVIYKELSYELVGILYDVYNELGYGHPERYYQKAIAVALQRNNLLFKEQVPYVLKYKNKVIGRYFLDFLIDDKIVLELKKDGRFAKKNIEQVKSYLQATNMKLAILANFTPEGVKFLRVLNIK</sequence>
<reference evidence="1 2" key="1">
    <citation type="journal article" date="2016" name="Nat. Commun.">
        <title>Thousands of microbial genomes shed light on interconnected biogeochemical processes in an aquifer system.</title>
        <authorList>
            <person name="Anantharaman K."/>
            <person name="Brown C.T."/>
            <person name="Hug L.A."/>
            <person name="Sharon I."/>
            <person name="Castelle C.J."/>
            <person name="Probst A.J."/>
            <person name="Thomas B.C."/>
            <person name="Singh A."/>
            <person name="Wilkins M.J."/>
            <person name="Karaoz U."/>
            <person name="Brodie E.L."/>
            <person name="Williams K.H."/>
            <person name="Hubbard S.S."/>
            <person name="Banfield J.F."/>
        </authorList>
    </citation>
    <scope>NUCLEOTIDE SEQUENCE [LARGE SCALE GENOMIC DNA]</scope>
</reference>
<dbReference type="STRING" id="1798553.A3H70_00145"/>
<dbReference type="EMBL" id="MHKO01000047">
    <property type="protein sequence ID" value="OGY91422.1"/>
    <property type="molecule type" value="Genomic_DNA"/>
</dbReference>
<evidence type="ECO:0000313" key="2">
    <source>
        <dbReference type="Proteomes" id="UP000178109"/>
    </source>
</evidence>
<name>A0A1G2BQM5_9BACT</name>
<dbReference type="Pfam" id="PF13366">
    <property type="entry name" value="PDDEXK_3"/>
    <property type="match status" value="1"/>
</dbReference>
<comment type="caution">
    <text evidence="1">The sequence shown here is derived from an EMBL/GenBank/DDBJ whole genome shotgun (WGS) entry which is preliminary data.</text>
</comment>
<gene>
    <name evidence="1" type="ORF">A3H70_00145</name>
</gene>